<feature type="transmembrane region" description="Helical" evidence="6">
    <location>
        <begin position="219"/>
        <end position="241"/>
    </location>
</feature>
<dbReference type="EMBL" id="LQNT01000009">
    <property type="protein sequence ID" value="KZE38786.1"/>
    <property type="molecule type" value="Genomic_DNA"/>
</dbReference>
<evidence type="ECO:0000313" key="8">
    <source>
        <dbReference type="EMBL" id="KZE38786.1"/>
    </source>
</evidence>
<evidence type="ECO:0000256" key="3">
    <source>
        <dbReference type="ARBA" id="ARBA00022692"/>
    </source>
</evidence>
<dbReference type="PROSITE" id="PS50850">
    <property type="entry name" value="MFS"/>
    <property type="match status" value="1"/>
</dbReference>
<dbReference type="Gene3D" id="1.20.1250.20">
    <property type="entry name" value="MFS general substrate transporter like domains"/>
    <property type="match status" value="2"/>
</dbReference>
<proteinExistence type="predicted"/>
<keyword evidence="5 6" id="KW-0472">Membrane</keyword>
<feature type="transmembrane region" description="Helical" evidence="6">
    <location>
        <begin position="82"/>
        <end position="115"/>
    </location>
</feature>
<feature type="transmembrane region" description="Helical" evidence="6">
    <location>
        <begin position="312"/>
        <end position="334"/>
    </location>
</feature>
<dbReference type="InterPro" id="IPR011701">
    <property type="entry name" value="MFS"/>
</dbReference>
<dbReference type="PANTHER" id="PTHR23527">
    <property type="entry name" value="BLL3282 PROTEIN"/>
    <property type="match status" value="1"/>
</dbReference>
<dbReference type="CDD" id="cd17475">
    <property type="entry name" value="MFS_MT3072_like"/>
    <property type="match status" value="1"/>
</dbReference>
<feature type="transmembrane region" description="Helical" evidence="6">
    <location>
        <begin position="50"/>
        <end position="70"/>
    </location>
</feature>
<keyword evidence="3 6" id="KW-0812">Transmembrane</keyword>
<feature type="transmembrane region" description="Helical" evidence="6">
    <location>
        <begin position="136"/>
        <end position="157"/>
    </location>
</feature>
<evidence type="ECO:0000256" key="2">
    <source>
        <dbReference type="ARBA" id="ARBA00022448"/>
    </source>
</evidence>
<evidence type="ECO:0000256" key="5">
    <source>
        <dbReference type="ARBA" id="ARBA00023136"/>
    </source>
</evidence>
<dbReference type="OrthoDB" id="244640at2"/>
<evidence type="ECO:0000256" key="6">
    <source>
        <dbReference type="SAM" id="Phobius"/>
    </source>
</evidence>
<feature type="transmembrane region" description="Helical" evidence="6">
    <location>
        <begin position="380"/>
        <end position="399"/>
    </location>
</feature>
<dbReference type="InterPro" id="IPR036259">
    <property type="entry name" value="MFS_trans_sf"/>
</dbReference>
<reference evidence="8 9" key="1">
    <citation type="submission" date="2016-01" db="EMBL/GenBank/DDBJ databases">
        <title>Whole genome sequencing of Bhargavaea cecembensis T14.</title>
        <authorList>
            <person name="Hong K.W."/>
        </authorList>
    </citation>
    <scope>NUCLEOTIDE SEQUENCE [LARGE SCALE GENOMIC DNA]</scope>
    <source>
        <strain evidence="8 9">T14</strain>
    </source>
</reference>
<organism evidence="8 9">
    <name type="scientific">Bhargavaea cecembensis</name>
    <dbReference type="NCBI Taxonomy" id="394098"/>
    <lineage>
        <taxon>Bacteria</taxon>
        <taxon>Bacillati</taxon>
        <taxon>Bacillota</taxon>
        <taxon>Bacilli</taxon>
        <taxon>Bacillales</taxon>
        <taxon>Caryophanaceae</taxon>
        <taxon>Bhargavaea</taxon>
    </lineage>
</organism>
<evidence type="ECO:0000256" key="4">
    <source>
        <dbReference type="ARBA" id="ARBA00022989"/>
    </source>
</evidence>
<feature type="transmembrane region" description="Helical" evidence="6">
    <location>
        <begin position="286"/>
        <end position="306"/>
    </location>
</feature>
<feature type="transmembrane region" description="Helical" evidence="6">
    <location>
        <begin position="247"/>
        <end position="265"/>
    </location>
</feature>
<dbReference type="GO" id="GO:0022857">
    <property type="term" value="F:transmembrane transporter activity"/>
    <property type="evidence" value="ECO:0007669"/>
    <property type="project" value="InterPro"/>
</dbReference>
<dbReference type="InterPro" id="IPR052952">
    <property type="entry name" value="MFS-Transporter"/>
</dbReference>
<evidence type="ECO:0000256" key="1">
    <source>
        <dbReference type="ARBA" id="ARBA00004651"/>
    </source>
</evidence>
<keyword evidence="4 6" id="KW-1133">Transmembrane helix</keyword>
<dbReference type="GO" id="GO:0005886">
    <property type="term" value="C:plasma membrane"/>
    <property type="evidence" value="ECO:0007669"/>
    <property type="project" value="UniProtKB-SubCell"/>
</dbReference>
<dbReference type="SUPFAM" id="SSF103473">
    <property type="entry name" value="MFS general substrate transporter"/>
    <property type="match status" value="1"/>
</dbReference>
<feature type="domain" description="Major facilitator superfamily (MFS) profile" evidence="7">
    <location>
        <begin position="14"/>
        <end position="407"/>
    </location>
</feature>
<dbReference type="AlphaFoldDB" id="A0A163FIQ3"/>
<accession>A0A163FIQ3</accession>
<feature type="transmembrane region" description="Helical" evidence="6">
    <location>
        <begin position="12"/>
        <end position="29"/>
    </location>
</feature>
<sequence length="415" mass="44482">MGSHSIVLRQSWTMLLWLLMVQILVAFAGRSIAPLSILIGYDLNLTNSQIGMLTAALFLGQALIAIPSGYLSDVISSRQMLILVATFVTGAFVSMTLLPYFGFVLLCITVAGLGYGAMHPTANKGIFFWFPEKRGIAMGIKQMGVTFGSALAAIILLPLGEAYGWKASILTSAVLLITGGLLASRFYKDPEGAGKTAAKDRGWKSLFSGLSDVAKNRPLFLISLAAMGLTGIQMTFNTYLVIYSHEFIGISLTAAAGLLVISEVAGSLGRIGWGIISDTLFKSRRIIVLILVTLISAVFIALISFLPAGTPYYVLAAVAAVLGFCIAGYNGIWMNSATEVVPKERVGLSTGFTLTIGSCGVLFVPPLFGMMVDVSHSFQYAWWFLLALLMLVLVSLKLASEVEKQRRPKEAAHAD</sequence>
<dbReference type="Proteomes" id="UP000076490">
    <property type="component" value="Unassembled WGS sequence"/>
</dbReference>
<dbReference type="PANTHER" id="PTHR23527:SF1">
    <property type="entry name" value="BLL3282 PROTEIN"/>
    <property type="match status" value="1"/>
</dbReference>
<keyword evidence="2" id="KW-0813">Transport</keyword>
<feature type="transmembrane region" description="Helical" evidence="6">
    <location>
        <begin position="346"/>
        <end position="368"/>
    </location>
</feature>
<comment type="subcellular location">
    <subcellularLocation>
        <location evidence="1">Cell membrane</location>
        <topology evidence="1">Multi-pass membrane protein</topology>
    </subcellularLocation>
</comment>
<evidence type="ECO:0000259" key="7">
    <source>
        <dbReference type="PROSITE" id="PS50850"/>
    </source>
</evidence>
<gene>
    <name evidence="8" type="ORF">AV656_07740</name>
</gene>
<evidence type="ECO:0000313" key="9">
    <source>
        <dbReference type="Proteomes" id="UP000076490"/>
    </source>
</evidence>
<dbReference type="InterPro" id="IPR020846">
    <property type="entry name" value="MFS_dom"/>
</dbReference>
<feature type="transmembrane region" description="Helical" evidence="6">
    <location>
        <begin position="163"/>
        <end position="183"/>
    </location>
</feature>
<dbReference type="Pfam" id="PF07690">
    <property type="entry name" value="MFS_1"/>
    <property type="match status" value="1"/>
</dbReference>
<protein>
    <recommendedName>
        <fullName evidence="7">Major facilitator superfamily (MFS) profile domain-containing protein</fullName>
    </recommendedName>
</protein>
<comment type="caution">
    <text evidence="8">The sequence shown here is derived from an EMBL/GenBank/DDBJ whole genome shotgun (WGS) entry which is preliminary data.</text>
</comment>
<name>A0A163FIQ3_9BACL</name>